<dbReference type="InterPro" id="IPR029052">
    <property type="entry name" value="Metallo-depent_PP-like"/>
</dbReference>
<proteinExistence type="predicted"/>
<dbReference type="Proteomes" id="UP000595197">
    <property type="component" value="Chromosome"/>
</dbReference>
<organism evidence="1 2">
    <name type="scientific">Skermanella cutis</name>
    <dbReference type="NCBI Taxonomy" id="2775420"/>
    <lineage>
        <taxon>Bacteria</taxon>
        <taxon>Pseudomonadati</taxon>
        <taxon>Pseudomonadota</taxon>
        <taxon>Alphaproteobacteria</taxon>
        <taxon>Rhodospirillales</taxon>
        <taxon>Azospirillaceae</taxon>
        <taxon>Skermanella</taxon>
    </lineage>
</organism>
<reference evidence="1" key="1">
    <citation type="submission" date="2021-02" db="EMBL/GenBank/DDBJ databases">
        <title>Skermanella TT6 skin isolate.</title>
        <authorList>
            <person name="Lee K."/>
            <person name="Ganzorig M."/>
        </authorList>
    </citation>
    <scope>NUCLEOTIDE SEQUENCE</scope>
    <source>
        <strain evidence="1">TT6</strain>
    </source>
</reference>
<dbReference type="SUPFAM" id="SSF56300">
    <property type="entry name" value="Metallo-dependent phosphatases"/>
    <property type="match status" value="1"/>
</dbReference>
<gene>
    <name evidence="1" type="ORF">IGS68_23415</name>
</gene>
<dbReference type="EMBL" id="CP067420">
    <property type="protein sequence ID" value="QQP88927.1"/>
    <property type="molecule type" value="Genomic_DNA"/>
</dbReference>
<evidence type="ECO:0000313" key="2">
    <source>
        <dbReference type="Proteomes" id="UP000595197"/>
    </source>
</evidence>
<sequence length="276" mass="29577">MSDNQKFADIGHPKRIWAVGAVHGEVDRLAALHADIGRRFTPGDRLVYTGNMIGRGTAVRETMDELLSFRRTLIAMPGMLAEDVVYLRGAQEEMWQKLLQLQFAPDPAVVLSWMLRQGADATLAAYGGNPDQGLAAARDGAVAITRWTNSLRGAMRGHPGHENVMSALRRAAYTSQPGAGPAERNPAGVLLVSSGIEISRPLAAQGDTFWWGGTGFGRIDQPYDQFRRIVRGYDPGRGGIQAGDFTVTLDGGCGFGGPLVCGCLAASGEILELIEV</sequence>
<protein>
    <recommendedName>
        <fullName evidence="3">Serine/threonine protein phosphatase</fullName>
    </recommendedName>
</protein>
<keyword evidence="2" id="KW-1185">Reference proteome</keyword>
<evidence type="ECO:0008006" key="3">
    <source>
        <dbReference type="Google" id="ProtNLM"/>
    </source>
</evidence>
<dbReference type="Gene3D" id="3.60.21.10">
    <property type="match status" value="1"/>
</dbReference>
<evidence type="ECO:0000313" key="1">
    <source>
        <dbReference type="EMBL" id="QQP88927.1"/>
    </source>
</evidence>
<name>A0ABX7B3P1_9PROT</name>
<accession>A0ABX7B3P1</accession>